<dbReference type="SUPFAM" id="SSF53474">
    <property type="entry name" value="alpha/beta-Hydrolases"/>
    <property type="match status" value="1"/>
</dbReference>
<dbReference type="PANTHER" id="PTHR36513:SF1">
    <property type="entry name" value="TRANSMEMBRANE PROTEIN"/>
    <property type="match status" value="1"/>
</dbReference>
<dbReference type="Gene3D" id="3.40.50.1820">
    <property type="entry name" value="alpha/beta hydrolase"/>
    <property type="match status" value="1"/>
</dbReference>
<organism evidence="1 2">
    <name type="scientific">Albidovulum sediminis</name>
    <dbReference type="NCBI Taxonomy" id="3066345"/>
    <lineage>
        <taxon>Bacteria</taxon>
        <taxon>Pseudomonadati</taxon>
        <taxon>Pseudomonadota</taxon>
        <taxon>Alphaproteobacteria</taxon>
        <taxon>Rhodobacterales</taxon>
        <taxon>Paracoccaceae</taxon>
        <taxon>Albidovulum</taxon>
    </lineage>
</organism>
<evidence type="ECO:0000313" key="2">
    <source>
        <dbReference type="Proteomes" id="UP001205601"/>
    </source>
</evidence>
<comment type="caution">
    <text evidence="1">The sequence shown here is derived from an EMBL/GenBank/DDBJ whole genome shotgun (WGS) entry which is preliminary data.</text>
</comment>
<proteinExistence type="predicted"/>
<dbReference type="Proteomes" id="UP001205601">
    <property type="component" value="Unassembled WGS sequence"/>
</dbReference>
<keyword evidence="2" id="KW-1185">Reference proteome</keyword>
<dbReference type="PANTHER" id="PTHR36513">
    <property type="entry name" value="ABC TRANSMEMBRANE TYPE-1 DOMAIN-CONTAINING PROTEIN"/>
    <property type="match status" value="1"/>
</dbReference>
<dbReference type="EMBL" id="JAOCQF010000001">
    <property type="protein sequence ID" value="MCT8328962.1"/>
    <property type="molecule type" value="Genomic_DNA"/>
</dbReference>
<dbReference type="Pfam" id="PF05990">
    <property type="entry name" value="DUF900"/>
    <property type="match status" value="1"/>
</dbReference>
<gene>
    <name evidence="1" type="ORF">N5I32_05470</name>
</gene>
<accession>A0ABT2NJ78</accession>
<dbReference type="InterPro" id="IPR010297">
    <property type="entry name" value="DUF900_hydrolase"/>
</dbReference>
<sequence length="355" mass="39117">MKSSKMTGPVPKFVWCVGVTLLFLAGPLSFGAPPAIAEGNQAERGVPYLTLRNVTGDTDPARFYGEERSGLTAGRCHIGQRRLDILSPVAKAAPFYIPEEILRVAAVRPLPLDQVLDSLEQGADLARPVLYTHGFYIDFEKGCRRATVLQENAKLQGRFLWFSWPSDGGLLNYIHDEADLYWSVPDLASMVAGLEKRFGPANVDLVGHSLGARGIVLAIHDVAAQYPEVRLGNVVLLAPDMDFEIFSRLLPRIRPIVSSITVYVSDADRPLALSEQVHGYPRLGQAGNAVERLEGVEVIDLSDLQVQSVTGHLYHIYNEEVGADIDQLLNEGKHAAKRRNLSQLGGNLWRMQRSE</sequence>
<reference evidence="2" key="1">
    <citation type="submission" date="2023-07" db="EMBL/GenBank/DDBJ databases">
        <title>Defluviimonas sediminis sp. nov., isolated from mangrove sediment.</title>
        <authorList>
            <person name="Liu L."/>
            <person name="Li J."/>
            <person name="Huang Y."/>
            <person name="Pan J."/>
            <person name="Li M."/>
        </authorList>
    </citation>
    <scope>NUCLEOTIDE SEQUENCE [LARGE SCALE GENOMIC DNA]</scope>
    <source>
        <strain evidence="2">FT324</strain>
    </source>
</reference>
<name>A0ABT2NJ78_9RHOB</name>
<dbReference type="GO" id="GO:0016787">
    <property type="term" value="F:hydrolase activity"/>
    <property type="evidence" value="ECO:0007669"/>
    <property type="project" value="UniProtKB-KW"/>
</dbReference>
<dbReference type="InterPro" id="IPR029058">
    <property type="entry name" value="AB_hydrolase_fold"/>
</dbReference>
<keyword evidence="1" id="KW-0378">Hydrolase</keyword>
<protein>
    <submittedName>
        <fullName evidence="1">Alpha/beta hydrolase</fullName>
    </submittedName>
</protein>
<evidence type="ECO:0000313" key="1">
    <source>
        <dbReference type="EMBL" id="MCT8328962.1"/>
    </source>
</evidence>